<organism evidence="3 4">
    <name type="scientific">Pelagibacterium luteolum</name>
    <dbReference type="NCBI Taxonomy" id="440168"/>
    <lineage>
        <taxon>Bacteria</taxon>
        <taxon>Pseudomonadati</taxon>
        <taxon>Pseudomonadota</taxon>
        <taxon>Alphaproteobacteria</taxon>
        <taxon>Hyphomicrobiales</taxon>
        <taxon>Devosiaceae</taxon>
        <taxon>Pelagibacterium</taxon>
    </lineage>
</organism>
<dbReference type="InterPro" id="IPR025877">
    <property type="entry name" value="MobA-like_NTP_Trfase"/>
</dbReference>
<dbReference type="CDD" id="cd04182">
    <property type="entry name" value="GT_2_like_f"/>
    <property type="match status" value="1"/>
</dbReference>
<keyword evidence="4" id="KW-1185">Reference proteome</keyword>
<accession>A0A1G7VQS5</accession>
<dbReference type="Proteomes" id="UP000199495">
    <property type="component" value="Unassembled WGS sequence"/>
</dbReference>
<dbReference type="PANTHER" id="PTHR43777">
    <property type="entry name" value="MOLYBDENUM COFACTOR CYTIDYLYLTRANSFERASE"/>
    <property type="match status" value="1"/>
</dbReference>
<evidence type="ECO:0000259" key="2">
    <source>
        <dbReference type="Pfam" id="PF12804"/>
    </source>
</evidence>
<keyword evidence="3" id="KW-0808">Transferase</keyword>
<dbReference type="AlphaFoldDB" id="A0A1G7VQS5"/>
<dbReference type="Pfam" id="PF12804">
    <property type="entry name" value="NTP_transf_3"/>
    <property type="match status" value="1"/>
</dbReference>
<dbReference type="SUPFAM" id="SSF53448">
    <property type="entry name" value="Nucleotide-diphospho-sugar transferases"/>
    <property type="match status" value="1"/>
</dbReference>
<dbReference type="STRING" id="440168.SAMN04487974_104275"/>
<reference evidence="3 4" key="1">
    <citation type="submission" date="2016-10" db="EMBL/GenBank/DDBJ databases">
        <authorList>
            <person name="de Groot N.N."/>
        </authorList>
    </citation>
    <scope>NUCLEOTIDE SEQUENCE [LARGE SCALE GENOMIC DNA]</scope>
    <source>
        <strain evidence="3 4">CGMCC 1.10267</strain>
    </source>
</reference>
<evidence type="ECO:0000256" key="1">
    <source>
        <dbReference type="ARBA" id="ARBA00022842"/>
    </source>
</evidence>
<proteinExistence type="predicted"/>
<dbReference type="EMBL" id="FNCS01000004">
    <property type="protein sequence ID" value="SDG61759.1"/>
    <property type="molecule type" value="Genomic_DNA"/>
</dbReference>
<sequence>MLQRVLDTVTALPLGQIILVFGDVYSKPKTLPGTVEMVHNRDYRSGMGGSIAAGAAHIDKDLDAAFIVLGDMPFVPGEMYSRLADALAPDVTIARPLSPSGPGHPVLFRRTHFGRLRELSGDMGAGTIVRAAGATLAMVDTSDAACFFDVDTPDALAIAESGRWKQT</sequence>
<evidence type="ECO:0000313" key="4">
    <source>
        <dbReference type="Proteomes" id="UP000199495"/>
    </source>
</evidence>
<name>A0A1G7VQS5_9HYPH</name>
<evidence type="ECO:0000313" key="3">
    <source>
        <dbReference type="EMBL" id="SDG61759.1"/>
    </source>
</evidence>
<dbReference type="PANTHER" id="PTHR43777:SF1">
    <property type="entry name" value="MOLYBDENUM COFACTOR CYTIDYLYLTRANSFERASE"/>
    <property type="match status" value="1"/>
</dbReference>
<dbReference type="GO" id="GO:0016779">
    <property type="term" value="F:nucleotidyltransferase activity"/>
    <property type="evidence" value="ECO:0007669"/>
    <property type="project" value="UniProtKB-KW"/>
</dbReference>
<gene>
    <name evidence="3" type="ORF">SAMN04487974_104275</name>
</gene>
<dbReference type="Gene3D" id="3.90.550.10">
    <property type="entry name" value="Spore Coat Polysaccharide Biosynthesis Protein SpsA, Chain A"/>
    <property type="match status" value="1"/>
</dbReference>
<keyword evidence="3" id="KW-0548">Nucleotidyltransferase</keyword>
<feature type="domain" description="MobA-like NTP transferase" evidence="2">
    <location>
        <begin position="1"/>
        <end position="131"/>
    </location>
</feature>
<dbReference type="InterPro" id="IPR029044">
    <property type="entry name" value="Nucleotide-diphossugar_trans"/>
</dbReference>
<protein>
    <submittedName>
        <fullName evidence="3">Molybdenum cofactor cytidylyltransferase</fullName>
    </submittedName>
</protein>
<keyword evidence="1" id="KW-0460">Magnesium</keyword>